<gene>
    <name evidence="4" type="ORF">GCM10010246_70180</name>
</gene>
<keyword evidence="2 3" id="KW-0143">Chaperone</keyword>
<dbReference type="EMBL" id="BAAASD010000044">
    <property type="protein sequence ID" value="GAA2367055.1"/>
    <property type="molecule type" value="Genomic_DNA"/>
</dbReference>
<reference evidence="5" key="1">
    <citation type="journal article" date="2019" name="Int. J. Syst. Evol. Microbiol.">
        <title>The Global Catalogue of Microorganisms (GCM) 10K type strain sequencing project: providing services to taxonomists for standard genome sequencing and annotation.</title>
        <authorList>
            <consortium name="The Broad Institute Genomics Platform"/>
            <consortium name="The Broad Institute Genome Sequencing Center for Infectious Disease"/>
            <person name="Wu L."/>
            <person name="Ma J."/>
        </authorList>
    </citation>
    <scope>NUCLEOTIDE SEQUENCE [LARGE SCALE GENOMIC DNA]</scope>
    <source>
        <strain evidence="5">JCM 4316</strain>
    </source>
</reference>
<dbReference type="Pfam" id="PF00166">
    <property type="entry name" value="Cpn10"/>
    <property type="match status" value="1"/>
</dbReference>
<dbReference type="CDD" id="cd00320">
    <property type="entry name" value="cpn10"/>
    <property type="match status" value="1"/>
</dbReference>
<comment type="caution">
    <text evidence="4">The sequence shown here is derived from an EMBL/GenBank/DDBJ whole genome shotgun (WGS) entry which is preliminary data.</text>
</comment>
<dbReference type="PANTHER" id="PTHR10772:SF58">
    <property type="entry name" value="CO-CHAPERONIN GROES"/>
    <property type="match status" value="1"/>
</dbReference>
<evidence type="ECO:0000313" key="4">
    <source>
        <dbReference type="EMBL" id="GAA2367055.1"/>
    </source>
</evidence>
<proteinExistence type="inferred from homology"/>
<evidence type="ECO:0000313" key="5">
    <source>
        <dbReference type="Proteomes" id="UP001500253"/>
    </source>
</evidence>
<sequence length="135" mass="14758">MPGRALPGLCHRRAARPGTVKGVSTNTSHDKLPIRMLHDRVLVRTDIPEGERRSTGGIVIPATAAVGRRLAWAEVVAVGQNVRTVEPGDRVLYDPEDRAEVEVRGVAYVLMRERDLHAVAAERLEGSEDSTGLYL</sequence>
<dbReference type="SUPFAM" id="SSF50129">
    <property type="entry name" value="GroES-like"/>
    <property type="match status" value="1"/>
</dbReference>
<keyword evidence="5" id="KW-1185">Reference proteome</keyword>
<evidence type="ECO:0000256" key="1">
    <source>
        <dbReference type="ARBA" id="ARBA00006975"/>
    </source>
</evidence>
<dbReference type="InterPro" id="IPR020818">
    <property type="entry name" value="Chaperonin_GroES"/>
</dbReference>
<protein>
    <recommendedName>
        <fullName evidence="3">10 kDa chaperonin</fullName>
    </recommendedName>
</protein>
<dbReference type="Gene3D" id="2.30.33.40">
    <property type="entry name" value="GroES chaperonin"/>
    <property type="match status" value="1"/>
</dbReference>
<organism evidence="4 5">
    <name type="scientific">Streptomyces cuspidosporus</name>
    <dbReference type="NCBI Taxonomy" id="66882"/>
    <lineage>
        <taxon>Bacteria</taxon>
        <taxon>Bacillati</taxon>
        <taxon>Actinomycetota</taxon>
        <taxon>Actinomycetes</taxon>
        <taxon>Kitasatosporales</taxon>
        <taxon>Streptomycetaceae</taxon>
        <taxon>Streptomyces</taxon>
    </lineage>
</organism>
<evidence type="ECO:0000256" key="2">
    <source>
        <dbReference type="ARBA" id="ARBA00023186"/>
    </source>
</evidence>
<dbReference type="PRINTS" id="PR00297">
    <property type="entry name" value="CHAPERONIN10"/>
</dbReference>
<comment type="function">
    <text evidence="3">Together with the chaperonin GroEL, plays an essential role in assisting protein folding. The GroEL-GroES system forms a nano-cage that allows encapsulation of the non-native substrate proteins and provides a physical environment optimized to promote and accelerate protein folding. GroES binds to the apical surface of the GroEL ring, thereby capping the opening of the GroEL channel.</text>
</comment>
<dbReference type="PANTHER" id="PTHR10772">
    <property type="entry name" value="10 KDA HEAT SHOCK PROTEIN"/>
    <property type="match status" value="1"/>
</dbReference>
<dbReference type="SMART" id="SM00883">
    <property type="entry name" value="Cpn10"/>
    <property type="match status" value="1"/>
</dbReference>
<accession>A0ABP5U496</accession>
<comment type="similarity">
    <text evidence="1 3">Belongs to the GroES chaperonin family.</text>
</comment>
<evidence type="ECO:0000256" key="3">
    <source>
        <dbReference type="RuleBase" id="RU000535"/>
    </source>
</evidence>
<dbReference type="InterPro" id="IPR037124">
    <property type="entry name" value="Chaperonin_GroES_sf"/>
</dbReference>
<dbReference type="InterPro" id="IPR011032">
    <property type="entry name" value="GroES-like_sf"/>
</dbReference>
<dbReference type="Proteomes" id="UP001500253">
    <property type="component" value="Unassembled WGS sequence"/>
</dbReference>
<name>A0ABP5U496_9ACTN</name>
<comment type="subunit">
    <text evidence="3">Heptamer of 7 subunits arranged in a ring.</text>
</comment>